<dbReference type="InterPro" id="IPR036514">
    <property type="entry name" value="SGNH_hydro_sf"/>
</dbReference>
<organism evidence="1 2">
    <name type="scientific">Mesonia maritima</name>
    <dbReference type="NCBI Taxonomy" id="1793873"/>
    <lineage>
        <taxon>Bacteria</taxon>
        <taxon>Pseudomonadati</taxon>
        <taxon>Bacteroidota</taxon>
        <taxon>Flavobacteriia</taxon>
        <taxon>Flavobacteriales</taxon>
        <taxon>Flavobacteriaceae</taxon>
        <taxon>Mesonia</taxon>
    </lineage>
</organism>
<evidence type="ECO:0000313" key="1">
    <source>
        <dbReference type="EMBL" id="MDR6300208.1"/>
    </source>
</evidence>
<proteinExistence type="predicted"/>
<accession>A0ABU1K6J4</accession>
<dbReference type="EMBL" id="JAVDQA010000001">
    <property type="protein sequence ID" value="MDR6300208.1"/>
    <property type="molecule type" value="Genomic_DNA"/>
</dbReference>
<dbReference type="SUPFAM" id="SSF52266">
    <property type="entry name" value="SGNH hydrolase"/>
    <property type="match status" value="2"/>
</dbReference>
<dbReference type="PROSITE" id="PS51257">
    <property type="entry name" value="PROKAR_LIPOPROTEIN"/>
    <property type="match status" value="1"/>
</dbReference>
<gene>
    <name evidence="1" type="ORF">GGR31_000824</name>
</gene>
<reference evidence="1 2" key="1">
    <citation type="submission" date="2023-07" db="EMBL/GenBank/DDBJ databases">
        <title>Genomic Encyclopedia of Type Strains, Phase IV (KMG-IV): sequencing the most valuable type-strain genomes for metagenomic binning, comparative biology and taxonomic classification.</title>
        <authorList>
            <person name="Goeker M."/>
        </authorList>
    </citation>
    <scope>NUCLEOTIDE SEQUENCE [LARGE SCALE GENOMIC DNA]</scope>
    <source>
        <strain evidence="1 2">DSM 102814</strain>
    </source>
</reference>
<dbReference type="Proteomes" id="UP001257659">
    <property type="component" value="Unassembled WGS sequence"/>
</dbReference>
<evidence type="ECO:0000313" key="2">
    <source>
        <dbReference type="Proteomes" id="UP001257659"/>
    </source>
</evidence>
<comment type="caution">
    <text evidence="1">The sequence shown here is derived from an EMBL/GenBank/DDBJ whole genome shotgun (WGS) entry which is preliminary data.</text>
</comment>
<name>A0ABU1K6J4_9FLAO</name>
<dbReference type="RefSeq" id="WP_309727110.1">
    <property type="nucleotide sequence ID" value="NZ_JAVDQA010000001.1"/>
</dbReference>
<keyword evidence="2" id="KW-1185">Reference proteome</keyword>
<dbReference type="Gene3D" id="3.40.50.1110">
    <property type="entry name" value="SGNH hydrolase"/>
    <property type="match status" value="2"/>
</dbReference>
<sequence>MKNYIKYITAVTLGVALVSCEPEFDKSVEDGDYYSSGEADFSNYVALGNSLTAGFADNALYIQGQQNSYPNILAQQFKLVGGGEFTQPLMSDNIGGLLLNGEQITNTKLILDVGASGSPAPTNIQGTPSTEITNTLSGSFNNMGVPGAKSYELLAPGYGNAAGLQAEPKTANPYFVRFRSSAETTVLKDAVAQNPTFFSLWIGNNDVLGYATSGGVGVNQTGNLDPKTYNRNDITDPNVFANFYSQEVEALTASASGGVLINIPDVAATPFFTRIPFDPITPAALGDRITQLNQTYAQLNQAFAFIGVPERSIQFSTTGPSAVVIQDESLTDISEQLTQVLMAGGLPQTQATIYGMQYGQARQATENDLILLTSQSAIGTVNTERVQELVGLGVPQELAGQLSINGVSYPMEDQHVLIPAEQEEIATVTATYNATIEAIATSKGLAFVDANTLLNNVANGGVMYDGGIITSEFATGGAFSLDGIHLTPRGYAVIANKIIEEVNETYNATVPKVNVGTYRGDPAIGSGVME</sequence>
<protein>
    <submittedName>
        <fullName evidence="1">Lysophospholipase L1-like esterase</fullName>
    </submittedName>
</protein>